<dbReference type="GO" id="GO:0003700">
    <property type="term" value="F:DNA-binding transcription factor activity"/>
    <property type="evidence" value="ECO:0007669"/>
    <property type="project" value="TreeGrafter"/>
</dbReference>
<proteinExistence type="predicted"/>
<reference evidence="7 8" key="1">
    <citation type="submission" date="2017-06" db="EMBL/GenBank/DDBJ databases">
        <authorList>
            <person name="Kim H.J."/>
            <person name="Triplett B.A."/>
        </authorList>
    </citation>
    <scope>NUCLEOTIDE SEQUENCE [LARGE SCALE GENOMIC DNA]</scope>
    <source>
        <strain evidence="7 8">CGMCC 4.1858</strain>
    </source>
</reference>
<dbReference type="PANTHER" id="PTHR30146:SF155">
    <property type="entry name" value="ALANINE RACEMASE"/>
    <property type="match status" value="1"/>
</dbReference>
<evidence type="ECO:0000256" key="1">
    <source>
        <dbReference type="ARBA" id="ARBA00023015"/>
    </source>
</evidence>
<dbReference type="PROSITE" id="PS50932">
    <property type="entry name" value="HTH_LACI_2"/>
    <property type="match status" value="1"/>
</dbReference>
<keyword evidence="8" id="KW-1185">Reference proteome</keyword>
<evidence type="ECO:0000256" key="2">
    <source>
        <dbReference type="ARBA" id="ARBA00023125"/>
    </source>
</evidence>
<dbReference type="CDD" id="cd01392">
    <property type="entry name" value="HTH_LacI"/>
    <property type="match status" value="1"/>
</dbReference>
<dbReference type="Gene3D" id="3.40.50.2300">
    <property type="match status" value="2"/>
</dbReference>
<feature type="domain" description="HTH cro/C1-type" evidence="6">
    <location>
        <begin position="20"/>
        <end position="50"/>
    </location>
</feature>
<dbReference type="PANTHER" id="PTHR30146">
    <property type="entry name" value="LACI-RELATED TRANSCRIPTIONAL REPRESSOR"/>
    <property type="match status" value="1"/>
</dbReference>
<name>A0A239FT51_9ACTN</name>
<keyword evidence="1" id="KW-0805">Transcription regulation</keyword>
<accession>A0A239FT51</accession>
<dbReference type="SMART" id="SM00354">
    <property type="entry name" value="HTH_LACI"/>
    <property type="match status" value="1"/>
</dbReference>
<dbReference type="Gene3D" id="1.10.260.40">
    <property type="entry name" value="lambda repressor-like DNA-binding domains"/>
    <property type="match status" value="1"/>
</dbReference>
<feature type="region of interest" description="Disordered" evidence="4">
    <location>
        <begin position="1"/>
        <end position="20"/>
    </location>
</feature>
<dbReference type="SUPFAM" id="SSF47413">
    <property type="entry name" value="lambda repressor-like DNA-binding domains"/>
    <property type="match status" value="1"/>
</dbReference>
<dbReference type="InterPro" id="IPR000843">
    <property type="entry name" value="HTH_LacI"/>
</dbReference>
<dbReference type="SUPFAM" id="SSF53822">
    <property type="entry name" value="Periplasmic binding protein-like I"/>
    <property type="match status" value="1"/>
</dbReference>
<keyword evidence="2" id="KW-0238">DNA-binding</keyword>
<organism evidence="7 8">
    <name type="scientific">Actinacidiphila glaucinigra</name>
    <dbReference type="NCBI Taxonomy" id="235986"/>
    <lineage>
        <taxon>Bacteria</taxon>
        <taxon>Bacillati</taxon>
        <taxon>Actinomycetota</taxon>
        <taxon>Actinomycetes</taxon>
        <taxon>Kitasatosporales</taxon>
        <taxon>Streptomycetaceae</taxon>
        <taxon>Actinacidiphila</taxon>
    </lineage>
</organism>
<evidence type="ECO:0000313" key="8">
    <source>
        <dbReference type="Proteomes" id="UP000198280"/>
    </source>
</evidence>
<dbReference type="InterPro" id="IPR028082">
    <property type="entry name" value="Peripla_BP_I"/>
</dbReference>
<evidence type="ECO:0000259" key="6">
    <source>
        <dbReference type="PROSITE" id="PS50943"/>
    </source>
</evidence>
<dbReference type="CDD" id="cd06267">
    <property type="entry name" value="PBP1_LacI_sugar_binding-like"/>
    <property type="match status" value="1"/>
</dbReference>
<evidence type="ECO:0000256" key="3">
    <source>
        <dbReference type="ARBA" id="ARBA00023163"/>
    </source>
</evidence>
<evidence type="ECO:0000259" key="5">
    <source>
        <dbReference type="PROSITE" id="PS50932"/>
    </source>
</evidence>
<keyword evidence="3" id="KW-0804">Transcription</keyword>
<evidence type="ECO:0000313" key="7">
    <source>
        <dbReference type="EMBL" id="SNS60029.1"/>
    </source>
</evidence>
<dbReference type="Pfam" id="PF13377">
    <property type="entry name" value="Peripla_BP_3"/>
    <property type="match status" value="1"/>
</dbReference>
<feature type="domain" description="HTH lacI-type" evidence="5">
    <location>
        <begin position="20"/>
        <end position="74"/>
    </location>
</feature>
<protein>
    <submittedName>
        <fullName evidence="7">Transcriptional regulator, LacI family</fullName>
    </submittedName>
</protein>
<dbReference type="AlphaFoldDB" id="A0A239FT51"/>
<sequence length="378" mass="39205">MLRSQEDPSSAPPPGAGPPITLRELARRSGVSTATVSRALNGRAEVSQSTRERIRRLAGELGYAPNEPARTLVRRRSDTIGLLWDTGHESRGLHHPFLQGLLASVRTALSEAGYHLMLLTTAGPQEPESTYVQAVRRHSLEGVIAMGRPADDRALRALAASGIPCAGLDVALDGPRTVGVASDNTGGAEAAVAHLHSLGHRRIATVTGPPELTPAAERLAGFRAACARLGLAVPQEYVAAGDFFLDSGRHAVRRLLALPEPPTALFAAGDMMAIGALHAVADAGLSVPGDLAVVGFDDIDAATLVRPALTTVAQDDRALGTAAVAALCELLGPEAVHPLPPRVLPTRLVVRGTCGARREAAGNQGCAKDAEAVKPDGP</sequence>
<dbReference type="InterPro" id="IPR010982">
    <property type="entry name" value="Lambda_DNA-bd_dom_sf"/>
</dbReference>
<evidence type="ECO:0000256" key="4">
    <source>
        <dbReference type="SAM" id="MobiDB-lite"/>
    </source>
</evidence>
<dbReference type="InterPro" id="IPR001387">
    <property type="entry name" value="Cro/C1-type_HTH"/>
</dbReference>
<dbReference type="Pfam" id="PF00356">
    <property type="entry name" value="LacI"/>
    <property type="match status" value="1"/>
</dbReference>
<dbReference type="PROSITE" id="PS50943">
    <property type="entry name" value="HTH_CROC1"/>
    <property type="match status" value="1"/>
</dbReference>
<dbReference type="PROSITE" id="PS00356">
    <property type="entry name" value="HTH_LACI_1"/>
    <property type="match status" value="1"/>
</dbReference>
<dbReference type="GO" id="GO:0000976">
    <property type="term" value="F:transcription cis-regulatory region binding"/>
    <property type="evidence" value="ECO:0007669"/>
    <property type="project" value="TreeGrafter"/>
</dbReference>
<dbReference type="InterPro" id="IPR046335">
    <property type="entry name" value="LacI/GalR-like_sensor"/>
</dbReference>
<dbReference type="Proteomes" id="UP000198280">
    <property type="component" value="Unassembled WGS sequence"/>
</dbReference>
<dbReference type="EMBL" id="FZOF01000007">
    <property type="protein sequence ID" value="SNS60029.1"/>
    <property type="molecule type" value="Genomic_DNA"/>
</dbReference>
<gene>
    <name evidence="7" type="ORF">SAMN05216252_10766</name>
</gene>